<organism evidence="2 3">
    <name type="scientific">Desulfomicrobium orale DSM 12838</name>
    <dbReference type="NCBI Taxonomy" id="888061"/>
    <lineage>
        <taxon>Bacteria</taxon>
        <taxon>Pseudomonadati</taxon>
        <taxon>Thermodesulfobacteriota</taxon>
        <taxon>Desulfovibrionia</taxon>
        <taxon>Desulfovibrionales</taxon>
        <taxon>Desulfomicrobiaceae</taxon>
        <taxon>Desulfomicrobium</taxon>
    </lineage>
</organism>
<evidence type="ECO:0000259" key="1">
    <source>
        <dbReference type="Pfam" id="PF21277"/>
    </source>
</evidence>
<dbReference type="Proteomes" id="UP000063964">
    <property type="component" value="Chromosome"/>
</dbReference>
<evidence type="ECO:0000313" key="2">
    <source>
        <dbReference type="EMBL" id="AMD93787.1"/>
    </source>
</evidence>
<accession>A0A0X8JS03</accession>
<sequence>MSLIDPVYLMTLMGTIPERRARTASENSFERHMHSALTERTGIAPGINPSSVDDPLMQNALQGLASLMGEAGAVRADAGKKSDALGALSAQFESGKQGVSAIGYDKNGGTSYGAYQIASRPGTMDQFISFLNGKEPRWAVALKAAGPANTGSTRGDMPDVWRSIARENPERFGELQREFIEATHYKPARNKILAKTGVDMDALPSAVREALWSTAVQHGAGGAAAIFGRALKNTNLQEEAVRVARRLIDAVYDDRKKHFGSSTSAVQASVRNRMNVEKELALNMLQKDESDLA</sequence>
<proteinExistence type="predicted"/>
<dbReference type="RefSeq" id="WP_066608012.1">
    <property type="nucleotide sequence ID" value="NZ_CP014230.1"/>
</dbReference>
<name>A0A0X8JS03_9BACT</name>
<feature type="domain" description="Type VI secretion system spike protein VgrG3-like C-terminal" evidence="1">
    <location>
        <begin position="85"/>
        <end position="278"/>
    </location>
</feature>
<dbReference type="STRING" id="888061.AXF15_12205"/>
<evidence type="ECO:0000313" key="3">
    <source>
        <dbReference type="Proteomes" id="UP000063964"/>
    </source>
</evidence>
<dbReference type="InterPro" id="IPR049073">
    <property type="entry name" value="T6SS_VgrG3-like_C"/>
</dbReference>
<keyword evidence="3" id="KW-1185">Reference proteome</keyword>
<dbReference type="AlphaFoldDB" id="A0A0X8JS03"/>
<gene>
    <name evidence="2" type="ORF">AXF15_12205</name>
</gene>
<dbReference type="OrthoDB" id="5378899at2"/>
<dbReference type="Pfam" id="PF21277">
    <property type="entry name" value="T6SS_VgrG3-like_C"/>
    <property type="match status" value="1"/>
</dbReference>
<reference evidence="3" key="1">
    <citation type="submission" date="2016-02" db="EMBL/GenBank/DDBJ databases">
        <authorList>
            <person name="Holder M.E."/>
            <person name="Ajami N.J."/>
            <person name="Petrosino J.F."/>
        </authorList>
    </citation>
    <scope>NUCLEOTIDE SEQUENCE [LARGE SCALE GENOMIC DNA]</scope>
    <source>
        <strain evidence="3">DSM 12838</strain>
    </source>
</reference>
<dbReference type="EMBL" id="CP014230">
    <property type="protein sequence ID" value="AMD93787.1"/>
    <property type="molecule type" value="Genomic_DNA"/>
</dbReference>
<dbReference type="KEGG" id="doa:AXF15_12205"/>
<protein>
    <recommendedName>
        <fullName evidence="1">Type VI secretion system spike protein VgrG3-like C-terminal domain-containing protein</fullName>
    </recommendedName>
</protein>